<feature type="transmembrane region" description="Helical" evidence="4">
    <location>
        <begin position="238"/>
        <end position="257"/>
    </location>
</feature>
<dbReference type="GO" id="GO:0016787">
    <property type="term" value="F:hydrolase activity"/>
    <property type="evidence" value="ECO:0007669"/>
    <property type="project" value="UniProtKB-KW"/>
</dbReference>
<feature type="active site" description="Acyl-thioester intermediate" evidence="2">
    <location>
        <position position="190"/>
    </location>
</feature>
<evidence type="ECO:0000256" key="2">
    <source>
        <dbReference type="PIRSR" id="PIRSR605754-1"/>
    </source>
</evidence>
<dbReference type="CDD" id="cd05827">
    <property type="entry name" value="Sortase_C"/>
    <property type="match status" value="1"/>
</dbReference>
<evidence type="ECO:0000256" key="4">
    <source>
        <dbReference type="SAM" id="Phobius"/>
    </source>
</evidence>
<protein>
    <submittedName>
        <fullName evidence="6">Sortase</fullName>
    </submittedName>
</protein>
<evidence type="ECO:0000256" key="3">
    <source>
        <dbReference type="SAM" id="MobiDB-lite"/>
    </source>
</evidence>
<keyword evidence="5" id="KW-0732">Signal</keyword>
<dbReference type="InterPro" id="IPR005754">
    <property type="entry name" value="Sortase"/>
</dbReference>
<evidence type="ECO:0000313" key="7">
    <source>
        <dbReference type="Proteomes" id="UP000049578"/>
    </source>
</evidence>
<keyword evidence="4" id="KW-0812">Transmembrane</keyword>
<dbReference type="AlphaFoldDB" id="A0A0P6S5K9"/>
<dbReference type="SUPFAM" id="SSF63817">
    <property type="entry name" value="Sortase"/>
    <property type="match status" value="1"/>
</dbReference>
<keyword evidence="1" id="KW-0378">Hydrolase</keyword>
<keyword evidence="4" id="KW-0472">Membrane</keyword>
<dbReference type="STRING" id="119224.AKK44_04775"/>
<evidence type="ECO:0000256" key="1">
    <source>
        <dbReference type="ARBA" id="ARBA00022801"/>
    </source>
</evidence>
<dbReference type="Pfam" id="PF04203">
    <property type="entry name" value="Sortase"/>
    <property type="match status" value="1"/>
</dbReference>
<comment type="caution">
    <text evidence="6">The sequence shown here is derived from an EMBL/GenBank/DDBJ whole genome shotgun (WGS) entry which is preliminary data.</text>
</comment>
<proteinExistence type="predicted"/>
<evidence type="ECO:0000256" key="5">
    <source>
        <dbReference type="SAM" id="SignalP"/>
    </source>
</evidence>
<feature type="region of interest" description="Disordered" evidence="3">
    <location>
        <begin position="47"/>
        <end position="69"/>
    </location>
</feature>
<name>A0A0P6S5K9_9STRE</name>
<dbReference type="InterPro" id="IPR023365">
    <property type="entry name" value="Sortase_dom-sf"/>
</dbReference>
<dbReference type="PATRIC" id="fig|119224.3.peg.490"/>
<feature type="active site" description="Proton donor/acceptor" evidence="2">
    <location>
        <position position="128"/>
    </location>
</feature>
<accession>A0A0P6S5K9</accession>
<dbReference type="NCBIfam" id="TIGR01076">
    <property type="entry name" value="sortase_fam"/>
    <property type="match status" value="1"/>
</dbReference>
<reference evidence="6 7" key="1">
    <citation type="submission" date="2015-08" db="EMBL/GenBank/DDBJ databases">
        <title>Genome sequence of Streptococcus phocae subsp. phocae ATCC 51973T isolated from liver specimen obtained from seal.</title>
        <authorList>
            <person name="Avendano-Herrera R."/>
        </authorList>
    </citation>
    <scope>NUCLEOTIDE SEQUENCE [LARGE SCALE GENOMIC DNA]</scope>
    <source>
        <strain evidence="6 7">ATCC 51973</strain>
    </source>
</reference>
<keyword evidence="4" id="KW-1133">Transmembrane helix</keyword>
<dbReference type="EMBL" id="LHQM01000015">
    <property type="protein sequence ID" value="KPJ22424.1"/>
    <property type="molecule type" value="Genomic_DNA"/>
</dbReference>
<gene>
    <name evidence="6" type="ORF">AKK44_04775</name>
</gene>
<dbReference type="Proteomes" id="UP000049578">
    <property type="component" value="Unassembled WGS sequence"/>
</dbReference>
<dbReference type="InterPro" id="IPR042002">
    <property type="entry name" value="Sortase_C"/>
</dbReference>
<feature type="signal peptide" evidence="5">
    <location>
        <begin position="1"/>
        <end position="20"/>
    </location>
</feature>
<keyword evidence="7" id="KW-1185">Reference proteome</keyword>
<organism evidence="6 7">
    <name type="scientific">Streptococcus phocae</name>
    <dbReference type="NCBI Taxonomy" id="119224"/>
    <lineage>
        <taxon>Bacteria</taxon>
        <taxon>Bacillati</taxon>
        <taxon>Bacillota</taxon>
        <taxon>Bacilli</taxon>
        <taxon>Lactobacillales</taxon>
        <taxon>Streptococcaceae</taxon>
        <taxon>Streptococcus</taxon>
    </lineage>
</organism>
<sequence>MVVGLLLPLALLTMMSASQLMEQASYRQFQDAQKDWTKAQKKWVGNYHQERQKTDPATSDPFVESKTQEEQSPFEDGIIGYVTIPKIGSTQPIRIGASESHLERGVAQVTGTDLPVGGKGKRSVIAGHRSWYNDQRFLRIAELAPGDKITIDLGVRRLEYVVQEVVLIDATDWQQLKAKKGQDMLTLLTCNPLYPPFNERLLVNATRVLPKVSAQKASKLSQPNQITPKKERFGPNPVFVLTGIGWLLLLVVCYAFWSRWKGSRQTV</sequence>
<evidence type="ECO:0000313" key="6">
    <source>
        <dbReference type="EMBL" id="KPJ22424.1"/>
    </source>
</evidence>
<dbReference type="Gene3D" id="2.40.260.10">
    <property type="entry name" value="Sortase"/>
    <property type="match status" value="1"/>
</dbReference>
<feature type="chain" id="PRO_5006130200" evidence="5">
    <location>
        <begin position="21"/>
        <end position="267"/>
    </location>
</feature>